<comment type="caution">
    <text evidence="2">The sequence shown here is derived from an EMBL/GenBank/DDBJ whole genome shotgun (WGS) entry which is preliminary data.</text>
</comment>
<protein>
    <recommendedName>
        <fullName evidence="4">O-antigen ligase domain-containing protein</fullName>
    </recommendedName>
</protein>
<keyword evidence="1" id="KW-0812">Transmembrane</keyword>
<feature type="transmembrane region" description="Helical" evidence="1">
    <location>
        <begin position="357"/>
        <end position="375"/>
    </location>
</feature>
<feature type="transmembrane region" description="Helical" evidence="1">
    <location>
        <begin position="325"/>
        <end position="345"/>
    </location>
</feature>
<keyword evidence="1" id="KW-1133">Transmembrane helix</keyword>
<keyword evidence="1" id="KW-0472">Membrane</keyword>
<feature type="transmembrane region" description="Helical" evidence="1">
    <location>
        <begin position="266"/>
        <end position="287"/>
    </location>
</feature>
<proteinExistence type="predicted"/>
<feature type="transmembrane region" description="Helical" evidence="1">
    <location>
        <begin position="229"/>
        <end position="254"/>
    </location>
</feature>
<name>A0A2A7B8J6_9FIRM</name>
<feature type="transmembrane region" description="Helical" evidence="1">
    <location>
        <begin position="57"/>
        <end position="78"/>
    </location>
</feature>
<dbReference type="EMBL" id="NOUV01000005">
    <property type="protein sequence ID" value="PDX87724.1"/>
    <property type="molecule type" value="Genomic_DNA"/>
</dbReference>
<dbReference type="AlphaFoldDB" id="A0A2A7B8J6"/>
<dbReference type="Proteomes" id="UP000220904">
    <property type="component" value="Unassembled WGS sequence"/>
</dbReference>
<evidence type="ECO:0008006" key="4">
    <source>
        <dbReference type="Google" id="ProtNLM"/>
    </source>
</evidence>
<feature type="transmembrane region" description="Helical" evidence="1">
    <location>
        <begin position="34"/>
        <end position="50"/>
    </location>
</feature>
<feature type="transmembrane region" description="Helical" evidence="1">
    <location>
        <begin position="125"/>
        <end position="144"/>
    </location>
</feature>
<evidence type="ECO:0000256" key="1">
    <source>
        <dbReference type="SAM" id="Phobius"/>
    </source>
</evidence>
<gene>
    <name evidence="2" type="ORF">CHR60_01465</name>
</gene>
<organism evidence="2 3">
    <name type="scientific">Faecalibacterium prausnitzii</name>
    <dbReference type="NCBI Taxonomy" id="853"/>
    <lineage>
        <taxon>Bacteria</taxon>
        <taxon>Bacillati</taxon>
        <taxon>Bacillota</taxon>
        <taxon>Clostridia</taxon>
        <taxon>Eubacteriales</taxon>
        <taxon>Oscillospiraceae</taxon>
        <taxon>Faecalibacterium</taxon>
    </lineage>
</organism>
<reference evidence="2 3" key="1">
    <citation type="journal article" date="2017" name="Front. Microbiol.">
        <title>New Insights into the Diversity of the Genus Faecalibacterium.</title>
        <authorList>
            <person name="Benevides L."/>
            <person name="Burman S."/>
            <person name="Martin R."/>
            <person name="Robert V."/>
            <person name="Thomas M."/>
            <person name="Miquel S."/>
            <person name="Chain F."/>
            <person name="Sokol H."/>
            <person name="Bermudez-Humaran L.G."/>
            <person name="Morrison M."/>
            <person name="Langella P."/>
            <person name="Azevedo V.A."/>
            <person name="Chatel J.M."/>
            <person name="Soares S."/>
        </authorList>
    </citation>
    <scope>NUCLEOTIDE SEQUENCE [LARGE SCALE GENOMIC DNA]</scope>
    <source>
        <strain evidence="2 3">AHMP21</strain>
    </source>
</reference>
<evidence type="ECO:0000313" key="2">
    <source>
        <dbReference type="EMBL" id="PDX87724.1"/>
    </source>
</evidence>
<sequence length="457" mass="52037">MKLLFGGYGSGNWEYLAQHGGTQFLKRKPAQRPFWLPLLYIAMMGIGFWYRGMGLPWFIKYLVQAAVVGLAACFLLITGDFNRLPLIGEYYIIFIIPFVMMAAWSMLVWSLDFQQLNYMSRGCSTILYHMISLTSMCAAVYLFGGKAIDYTFYGMCIANVCILVFDSLRPYGLSEFITGFIAFAKSGGVDTNAPIKALEVHDLTFGFGLMVLYYALFEKGWRRVVHLTLAAGFFYLGLKRIALIGMLGVLVMHLFITRLKPKGQNFVLHSISIFAIALCLFYVFFIWSGLFSWTVDTLGIDTMGRKGLYEAFTDLYSFSPTFRGYGIGWVTRYISIMNAAGIGVFGTHDFGGMHNDLVTMYIELGFWGFSFWIWLSWQGKVVWCQKQYGTETAFLLLYCTIYAFVTYATDNTAFYCYMNTIFMLLPIGHAMKQLDRNEVIYNHAISQNKPTEPPAKE</sequence>
<accession>A0A2A7B8J6</accession>
<feature type="transmembrane region" description="Helical" evidence="1">
    <location>
        <begin position="200"/>
        <end position="217"/>
    </location>
</feature>
<feature type="transmembrane region" description="Helical" evidence="1">
    <location>
        <begin position="90"/>
        <end position="113"/>
    </location>
</feature>
<evidence type="ECO:0000313" key="3">
    <source>
        <dbReference type="Proteomes" id="UP000220904"/>
    </source>
</evidence>
<feature type="transmembrane region" description="Helical" evidence="1">
    <location>
        <begin position="395"/>
        <end position="417"/>
    </location>
</feature>